<reference evidence="1" key="2">
    <citation type="submission" date="2005-04" db="EMBL/GenBank/DDBJ databases">
        <authorList>
            <person name="Buell C.R."/>
            <person name="Wing R.A."/>
            <person name="McCombie W.A."/>
            <person name="Ouyang S."/>
        </authorList>
    </citation>
    <scope>NUCLEOTIDE SEQUENCE</scope>
</reference>
<reference evidence="1" key="1">
    <citation type="journal article" date="2005" name="BMC Biol.">
        <title>The sequence of rice chromosomes 11 and 12, rich in disease resistance genes and recent gene duplications.</title>
        <authorList>
            <consortium name="The rice chromosomes 11 and 12 sequencing consortia"/>
        </authorList>
    </citation>
    <scope>NUCLEOTIDE SEQUENCE [LARGE SCALE GENOMIC DNA]</scope>
</reference>
<protein>
    <submittedName>
        <fullName evidence="1">Retrotransposon protein, putative, Ty3-gypsy subclass</fullName>
    </submittedName>
</protein>
<dbReference type="EMBL" id="DP000011">
    <property type="protein sequence ID" value="ABA98923.1"/>
    <property type="molecule type" value="Genomic_DNA"/>
</dbReference>
<gene>
    <name evidence="1" type="ordered locus">LOC_Os12g37310</name>
</gene>
<reference evidence="1" key="3">
    <citation type="submission" date="2006-01" db="EMBL/GenBank/DDBJ databases">
        <authorList>
            <person name="Buell R."/>
        </authorList>
    </citation>
    <scope>NUCLEOTIDE SEQUENCE</scope>
</reference>
<dbReference type="AlphaFoldDB" id="Q2QNN0"/>
<evidence type="ECO:0000313" key="1">
    <source>
        <dbReference type="EMBL" id="ABA98923.1"/>
    </source>
</evidence>
<proteinExistence type="predicted"/>
<accession>Q2QNN0</accession>
<sequence>MTLLTRIIQPVGISHVGRPPSFHDKAFRKPIQVYHMPTRGVPDQQQESVLKCESGKTVHPAQDVQRWLALLEIWSLILEILALRVFGLRNYTRNGTTQQTVKNKALLMTSKRAIRKISRFEEFWKLNGVKRIYGWEDIEFLRLLDFWSKGKGFN</sequence>
<name>Q2QNN0_ORYSJ</name>
<organism evidence="1">
    <name type="scientific">Oryza sativa subsp. japonica</name>
    <name type="common">Rice</name>
    <dbReference type="NCBI Taxonomy" id="39947"/>
    <lineage>
        <taxon>Eukaryota</taxon>
        <taxon>Viridiplantae</taxon>
        <taxon>Streptophyta</taxon>
        <taxon>Embryophyta</taxon>
        <taxon>Tracheophyta</taxon>
        <taxon>Spermatophyta</taxon>
        <taxon>Magnoliopsida</taxon>
        <taxon>Liliopsida</taxon>
        <taxon>Poales</taxon>
        <taxon>Poaceae</taxon>
        <taxon>BOP clade</taxon>
        <taxon>Oryzoideae</taxon>
        <taxon>Oryzeae</taxon>
        <taxon>Oryzinae</taxon>
        <taxon>Oryza</taxon>
        <taxon>Oryza sativa</taxon>
    </lineage>
</organism>